<evidence type="ECO:0000256" key="2">
    <source>
        <dbReference type="ARBA" id="ARBA00023002"/>
    </source>
</evidence>
<dbReference type="InterPro" id="IPR015815">
    <property type="entry name" value="HIBADH-related"/>
</dbReference>
<proteinExistence type="inferred from homology"/>
<evidence type="ECO:0000313" key="8">
    <source>
        <dbReference type="Proteomes" id="UP000218899"/>
    </source>
</evidence>
<dbReference type="InterPro" id="IPR006398">
    <property type="entry name" value="Tartro_sem_red"/>
</dbReference>
<dbReference type="InterPro" id="IPR036291">
    <property type="entry name" value="NAD(P)-bd_dom_sf"/>
</dbReference>
<dbReference type="GO" id="GO:0050661">
    <property type="term" value="F:NADP binding"/>
    <property type="evidence" value="ECO:0007669"/>
    <property type="project" value="InterPro"/>
</dbReference>
<dbReference type="GO" id="GO:0046487">
    <property type="term" value="P:glyoxylate metabolic process"/>
    <property type="evidence" value="ECO:0007669"/>
    <property type="project" value="InterPro"/>
</dbReference>
<dbReference type="PANTHER" id="PTHR43060:SF15">
    <property type="entry name" value="3-HYDROXYISOBUTYRATE DEHYDROGENASE-LIKE 1, MITOCHONDRIAL-RELATED"/>
    <property type="match status" value="1"/>
</dbReference>
<name>A0A1C7AF85_9GAMM</name>
<dbReference type="PANTHER" id="PTHR43060">
    <property type="entry name" value="3-HYDROXYISOBUTYRATE DEHYDROGENASE-LIKE 1, MITOCHONDRIAL-RELATED"/>
    <property type="match status" value="1"/>
</dbReference>
<reference evidence="7 8" key="1">
    <citation type="submission" date="2015-08" db="EMBL/GenBank/DDBJ databases">
        <title>Complete genome sequence of Sulfurifustis variabilis.</title>
        <authorList>
            <person name="Miura A."/>
            <person name="Kojima H."/>
            <person name="Fukui M."/>
        </authorList>
    </citation>
    <scope>NUCLEOTIDE SEQUENCE [LARGE SCALE GENOMIC DNA]</scope>
    <source>
        <strain evidence="8">skN76</strain>
    </source>
</reference>
<dbReference type="InterPro" id="IPR008927">
    <property type="entry name" value="6-PGluconate_DH-like_C_sf"/>
</dbReference>
<dbReference type="InterPro" id="IPR029154">
    <property type="entry name" value="HIBADH-like_NADP-bd"/>
</dbReference>
<dbReference type="Pfam" id="PF14833">
    <property type="entry name" value="NAD_binding_11"/>
    <property type="match status" value="1"/>
</dbReference>
<evidence type="ECO:0000259" key="6">
    <source>
        <dbReference type="Pfam" id="PF14833"/>
    </source>
</evidence>
<dbReference type="InterPro" id="IPR002204">
    <property type="entry name" value="3-OH-isobutyrate_DH-rel_CS"/>
</dbReference>
<organism evidence="7 8">
    <name type="scientific">Sulfurifustis variabilis</name>
    <dbReference type="NCBI Taxonomy" id="1675686"/>
    <lineage>
        <taxon>Bacteria</taxon>
        <taxon>Pseudomonadati</taxon>
        <taxon>Pseudomonadota</taxon>
        <taxon>Gammaproteobacteria</taxon>
        <taxon>Acidiferrobacterales</taxon>
        <taxon>Acidiferrobacteraceae</taxon>
        <taxon>Sulfurifustis</taxon>
    </lineage>
</organism>
<dbReference type="Proteomes" id="UP000218899">
    <property type="component" value="Chromosome"/>
</dbReference>
<comment type="similarity">
    <text evidence="1">Belongs to the HIBADH-related family.</text>
</comment>
<keyword evidence="3" id="KW-0520">NAD</keyword>
<dbReference type="EMBL" id="AP014936">
    <property type="protein sequence ID" value="BAU49926.1"/>
    <property type="molecule type" value="Genomic_DNA"/>
</dbReference>
<gene>
    <name evidence="7" type="ORF">SVA_3384</name>
</gene>
<evidence type="ECO:0000256" key="1">
    <source>
        <dbReference type="ARBA" id="ARBA00009080"/>
    </source>
</evidence>
<accession>A0A1C7AF85</accession>
<keyword evidence="8" id="KW-1185">Reference proteome</keyword>
<feature type="domain" description="6-phosphogluconate dehydrogenase NADP-binding" evidence="5">
    <location>
        <begin position="4"/>
        <end position="163"/>
    </location>
</feature>
<evidence type="ECO:0000313" key="7">
    <source>
        <dbReference type="EMBL" id="BAU49926.1"/>
    </source>
</evidence>
<dbReference type="OrthoDB" id="9786703at2"/>
<keyword evidence="2" id="KW-0560">Oxidoreductase</keyword>
<dbReference type="Gene3D" id="3.40.50.720">
    <property type="entry name" value="NAD(P)-binding Rossmann-like Domain"/>
    <property type="match status" value="1"/>
</dbReference>
<evidence type="ECO:0000256" key="4">
    <source>
        <dbReference type="PIRSR" id="PIRSR000103-1"/>
    </source>
</evidence>
<dbReference type="SUPFAM" id="SSF48179">
    <property type="entry name" value="6-phosphogluconate dehydrogenase C-terminal domain-like"/>
    <property type="match status" value="1"/>
</dbReference>
<sequence>MAAKLGFIGLGIMGRPMALNLRKAGHALWVHGRRPVTMEVLAEAGATACTSAEDVAANADVVFIMVSDTPDVEQVILGEKGVIRRARPGSVVVDMSTISPAATREMAAALGAKGADMLDAPVSGGEVGAINATLSIMVGGKRETFERVKPYFDVLGKNIVHVGDNGAGQVAKACNQIVVAVTIQAVSEALLFARKNGVDPAKVREALMGGFAGSKILEVHGKRMLDNDFKPGFKVKLHQKDLRIVIEDAHKMGLALPGAALVAQHLNALMGTGDAEIDSAAVIKVLERMSGMER</sequence>
<dbReference type="AlphaFoldDB" id="A0A1C7AF85"/>
<feature type="active site" evidence="4">
    <location>
        <position position="172"/>
    </location>
</feature>
<dbReference type="Gene3D" id="1.10.1040.10">
    <property type="entry name" value="N-(1-d-carboxylethyl)-l-norvaline Dehydrogenase, domain 2"/>
    <property type="match status" value="1"/>
</dbReference>
<dbReference type="KEGG" id="sva:SVA_3384"/>
<dbReference type="PIRSF" id="PIRSF000103">
    <property type="entry name" value="HIBADH"/>
    <property type="match status" value="1"/>
</dbReference>
<dbReference type="PROSITE" id="PS00895">
    <property type="entry name" value="3_HYDROXYISOBUT_DH"/>
    <property type="match status" value="1"/>
</dbReference>
<dbReference type="NCBIfam" id="TIGR01505">
    <property type="entry name" value="tartro_sem_red"/>
    <property type="match status" value="1"/>
</dbReference>
<dbReference type="InterPro" id="IPR006115">
    <property type="entry name" value="6PGDH_NADP-bd"/>
</dbReference>
<dbReference type="InterPro" id="IPR013328">
    <property type="entry name" value="6PGD_dom2"/>
</dbReference>
<dbReference type="SUPFAM" id="SSF51735">
    <property type="entry name" value="NAD(P)-binding Rossmann-fold domains"/>
    <property type="match status" value="1"/>
</dbReference>
<feature type="domain" description="3-hydroxyisobutyrate dehydrogenase-like NAD-binding" evidence="6">
    <location>
        <begin position="166"/>
        <end position="286"/>
    </location>
</feature>
<dbReference type="GO" id="GO:0008679">
    <property type="term" value="F:2-hydroxy-3-oxopropionate reductase activity"/>
    <property type="evidence" value="ECO:0007669"/>
    <property type="project" value="InterPro"/>
</dbReference>
<protein>
    <submittedName>
        <fullName evidence="7">Tartronate semialdehyde reductase</fullName>
    </submittedName>
</protein>
<evidence type="ECO:0000259" key="5">
    <source>
        <dbReference type="Pfam" id="PF03446"/>
    </source>
</evidence>
<evidence type="ECO:0000256" key="3">
    <source>
        <dbReference type="ARBA" id="ARBA00023027"/>
    </source>
</evidence>
<dbReference type="Pfam" id="PF03446">
    <property type="entry name" value="NAD_binding_2"/>
    <property type="match status" value="1"/>
</dbReference>
<dbReference type="GO" id="GO:0016054">
    <property type="term" value="P:organic acid catabolic process"/>
    <property type="evidence" value="ECO:0007669"/>
    <property type="project" value="UniProtKB-ARBA"/>
</dbReference>
<dbReference type="GO" id="GO:0051287">
    <property type="term" value="F:NAD binding"/>
    <property type="evidence" value="ECO:0007669"/>
    <property type="project" value="InterPro"/>
</dbReference>